<feature type="compositionally biased region" description="Basic residues" evidence="1">
    <location>
        <begin position="532"/>
        <end position="545"/>
    </location>
</feature>
<proteinExistence type="predicted"/>
<dbReference type="EMBL" id="VSRR010009131">
    <property type="protein sequence ID" value="MPC49849.1"/>
    <property type="molecule type" value="Genomic_DNA"/>
</dbReference>
<feature type="compositionally biased region" description="Polar residues" evidence="1">
    <location>
        <begin position="400"/>
        <end position="413"/>
    </location>
</feature>
<evidence type="ECO:0000313" key="2">
    <source>
        <dbReference type="EMBL" id="MPC49849.1"/>
    </source>
</evidence>
<feature type="region of interest" description="Disordered" evidence="1">
    <location>
        <begin position="263"/>
        <end position="413"/>
    </location>
</feature>
<accession>A0A5B7FXB1</accession>
<feature type="region of interest" description="Disordered" evidence="1">
    <location>
        <begin position="510"/>
        <end position="545"/>
    </location>
</feature>
<feature type="compositionally biased region" description="Polar residues" evidence="1">
    <location>
        <begin position="263"/>
        <end position="294"/>
    </location>
</feature>
<comment type="caution">
    <text evidence="2">The sequence shown here is derived from an EMBL/GenBank/DDBJ whole genome shotgun (WGS) entry which is preliminary data.</text>
</comment>
<reference evidence="2 3" key="1">
    <citation type="submission" date="2019-05" db="EMBL/GenBank/DDBJ databases">
        <title>Another draft genome of Portunus trituberculatus and its Hox gene families provides insights of decapod evolution.</title>
        <authorList>
            <person name="Jeong J.-H."/>
            <person name="Song I."/>
            <person name="Kim S."/>
            <person name="Choi T."/>
            <person name="Kim D."/>
            <person name="Ryu S."/>
            <person name="Kim W."/>
        </authorList>
    </citation>
    <scope>NUCLEOTIDE SEQUENCE [LARGE SCALE GENOMIC DNA]</scope>
    <source>
        <tissue evidence="2">Muscle</tissue>
    </source>
</reference>
<feature type="compositionally biased region" description="Low complexity" evidence="1">
    <location>
        <begin position="388"/>
        <end position="399"/>
    </location>
</feature>
<organism evidence="2 3">
    <name type="scientific">Portunus trituberculatus</name>
    <name type="common">Swimming crab</name>
    <name type="synonym">Neptunus trituberculatus</name>
    <dbReference type="NCBI Taxonomy" id="210409"/>
    <lineage>
        <taxon>Eukaryota</taxon>
        <taxon>Metazoa</taxon>
        <taxon>Ecdysozoa</taxon>
        <taxon>Arthropoda</taxon>
        <taxon>Crustacea</taxon>
        <taxon>Multicrustacea</taxon>
        <taxon>Malacostraca</taxon>
        <taxon>Eumalacostraca</taxon>
        <taxon>Eucarida</taxon>
        <taxon>Decapoda</taxon>
        <taxon>Pleocyemata</taxon>
        <taxon>Brachyura</taxon>
        <taxon>Eubrachyura</taxon>
        <taxon>Portunoidea</taxon>
        <taxon>Portunidae</taxon>
        <taxon>Portuninae</taxon>
        <taxon>Portunus</taxon>
    </lineage>
</organism>
<dbReference type="OrthoDB" id="416585at2759"/>
<name>A0A5B7FXB1_PORTR</name>
<feature type="compositionally biased region" description="Polar residues" evidence="1">
    <location>
        <begin position="352"/>
        <end position="373"/>
    </location>
</feature>
<protein>
    <submittedName>
        <fullName evidence="2">Uncharacterized protein</fullName>
    </submittedName>
</protein>
<feature type="compositionally biased region" description="Basic and acidic residues" evidence="1">
    <location>
        <begin position="149"/>
        <end position="163"/>
    </location>
</feature>
<evidence type="ECO:0000256" key="1">
    <source>
        <dbReference type="SAM" id="MobiDB-lite"/>
    </source>
</evidence>
<dbReference type="Proteomes" id="UP000324222">
    <property type="component" value="Unassembled WGS sequence"/>
</dbReference>
<evidence type="ECO:0000313" key="3">
    <source>
        <dbReference type="Proteomes" id="UP000324222"/>
    </source>
</evidence>
<gene>
    <name evidence="2" type="ORF">E2C01_043665</name>
</gene>
<feature type="region of interest" description="Disordered" evidence="1">
    <location>
        <begin position="82"/>
        <end position="224"/>
    </location>
</feature>
<feature type="compositionally biased region" description="Polar residues" evidence="1">
    <location>
        <begin position="182"/>
        <end position="200"/>
    </location>
</feature>
<sequence>MFLFLTLFDFQDVNETVKAKFNSSKYFHKPLNKMSSLPSNFTFRGQKEILEQPPKEKTSPITPGLPDIRVETSLNIPRININGKGLETEGEAPKSPQPSFSHEEDVYNSNLKKPSPDEPINKVSITNLRHEPPSHDSGGARPRCSKPVVSKEKVVTESRKKSASEAPLAESYEGEDDISGADSITPTPSSPMLQDPSSPLNRRAARRSQWSSRREVSEGGGWKVSFDDSLTQTLMASFENVPELAGHVDMDSTSCSVCSSEDVSIASHLSSAGPSPIATSDSGPSTAQDNTQVYSPLPQVMPPPPLVFADNNEEEEDDPTLASSSDSFTLEGGIPEVPSFDSSPGSDGISGLSATVSPHSSCTSPALSSSNNEPAVDLVSHPPHLVKSSSNSTDHSLSSQPSPTTISAPLPAQHSSFSELTHFTKPFSSLGELRKDVTHQRPIQHWKAEGSKLLSSMTEEKQSSPLSLGIDRRQPFCFEISQPHHSHQDGSQMTSSSAEKCKPFCAPTIGLQLGDSKPRSKAQKSAGQRCYIRGRNKSRHSGTKS</sequence>
<dbReference type="AlphaFoldDB" id="A0A5B7FXB1"/>
<keyword evidence="3" id="KW-1185">Reference proteome</keyword>